<feature type="non-terminal residue" evidence="2">
    <location>
        <position position="608"/>
    </location>
</feature>
<accession>A0A0F9DUR7</accession>
<name>A0A0F9DUR7_9ZZZZ</name>
<reference evidence="2" key="1">
    <citation type="journal article" date="2015" name="Nature">
        <title>Complex archaea that bridge the gap between prokaryotes and eukaryotes.</title>
        <authorList>
            <person name="Spang A."/>
            <person name="Saw J.H."/>
            <person name="Jorgensen S.L."/>
            <person name="Zaremba-Niedzwiedzka K."/>
            <person name="Martijn J."/>
            <person name="Lind A.E."/>
            <person name="van Eijk R."/>
            <person name="Schleper C."/>
            <person name="Guy L."/>
            <person name="Ettema T.J."/>
        </authorList>
    </citation>
    <scope>NUCLEOTIDE SEQUENCE</scope>
</reference>
<sequence>TNFFIASFFFNQNLFDYNQNNEKNSNYDVAPKSQGIIQEFYTKEWLDNPTFETPIDPWYNTTEGDISDVNASISNGAANFEILGEINTYSNISGTPLATEGWVKTTNPFYPDEPNQAATLTANGAYASHLWRESADQQVAVQWEKNIYMNHSMADYVVTAASLNITVNATVEAFGGADGTPTPGHGLEVAGDDTSDNPDYTTGDQYSAGDYIRYYVNLADINKNKMYPEVIAFQNTTLGTDSAGSSPGTLDYMYDHVVEVDDENDLIFILNNLFHTYNNYNLTITIGIRINCEDNFYSDDDNFEDIYITSADLSFTYEKKIDRDTSISWNQVGNKITGENVNILNATLNFKYKVDQLWPTTSSNAEFRLIINGTQHSETVRLSKATTSFQDAKNGSFDVGYLIRKDVNISLSIQVYLADEFEFNTTITISIDNASLLITYVENIDEAITHLDLFLESEDKTLEQSIEITWGETVNITAIYKDDLNISIPNALVQLLGFGTAKNLTENTGYYNITVNTTKLELGNNFLTVSASKNYYLSESISFNVKVIERETDLKLFLDDVDSTLDKSIQMIYGNNGNITITFKDKENYPYTHINNATVELTGYGNPT</sequence>
<dbReference type="EMBL" id="LAZR01030143">
    <property type="protein sequence ID" value="KKL57506.1"/>
    <property type="molecule type" value="Genomic_DNA"/>
</dbReference>
<dbReference type="AlphaFoldDB" id="A0A0F9DUR7"/>
<proteinExistence type="predicted"/>
<protein>
    <submittedName>
        <fullName evidence="2">Uncharacterized protein</fullName>
    </submittedName>
</protein>
<comment type="caution">
    <text evidence="2">The sequence shown here is derived from an EMBL/GenBank/DDBJ whole genome shotgun (WGS) entry which is preliminary data.</text>
</comment>
<feature type="region of interest" description="Disordered" evidence="1">
    <location>
        <begin position="176"/>
        <end position="198"/>
    </location>
</feature>
<gene>
    <name evidence="2" type="ORF">LCGC14_2234730</name>
</gene>
<organism evidence="2">
    <name type="scientific">marine sediment metagenome</name>
    <dbReference type="NCBI Taxonomy" id="412755"/>
    <lineage>
        <taxon>unclassified sequences</taxon>
        <taxon>metagenomes</taxon>
        <taxon>ecological metagenomes</taxon>
    </lineage>
</organism>
<evidence type="ECO:0000313" key="2">
    <source>
        <dbReference type="EMBL" id="KKL57506.1"/>
    </source>
</evidence>
<feature type="non-terminal residue" evidence="2">
    <location>
        <position position="1"/>
    </location>
</feature>
<evidence type="ECO:0000256" key="1">
    <source>
        <dbReference type="SAM" id="MobiDB-lite"/>
    </source>
</evidence>